<reference evidence="1 2" key="1">
    <citation type="journal article" date="2016" name="Nat. Commun.">
        <title>Thousands of microbial genomes shed light on interconnected biogeochemical processes in an aquifer system.</title>
        <authorList>
            <person name="Anantharaman K."/>
            <person name="Brown C.T."/>
            <person name="Hug L.A."/>
            <person name="Sharon I."/>
            <person name="Castelle C.J."/>
            <person name="Probst A.J."/>
            <person name="Thomas B.C."/>
            <person name="Singh A."/>
            <person name="Wilkins M.J."/>
            <person name="Karaoz U."/>
            <person name="Brodie E.L."/>
            <person name="Williams K.H."/>
            <person name="Hubbard S.S."/>
            <person name="Banfield J.F."/>
        </authorList>
    </citation>
    <scope>NUCLEOTIDE SEQUENCE [LARGE SCALE GENOMIC DNA]</scope>
    <source>
        <strain evidence="2">RIFCSPLOWO2_12_FULL_64_10</strain>
    </source>
</reference>
<accession>A0A1F6C9M0</accession>
<evidence type="ECO:0000313" key="2">
    <source>
        <dbReference type="Proteomes" id="UP000178606"/>
    </source>
</evidence>
<dbReference type="AlphaFoldDB" id="A0A1F6C9M0"/>
<name>A0A1F6C9M0_HANXR</name>
<dbReference type="Proteomes" id="UP000178606">
    <property type="component" value="Unassembled WGS sequence"/>
</dbReference>
<organism evidence="1 2">
    <name type="scientific">Handelsmanbacteria sp. (strain RIFCSPLOWO2_12_FULL_64_10)</name>
    <dbReference type="NCBI Taxonomy" id="1817868"/>
    <lineage>
        <taxon>Bacteria</taxon>
        <taxon>Candidatus Handelsmaniibacteriota</taxon>
    </lineage>
</organism>
<evidence type="ECO:0008006" key="3">
    <source>
        <dbReference type="Google" id="ProtNLM"/>
    </source>
</evidence>
<evidence type="ECO:0000313" key="1">
    <source>
        <dbReference type="EMBL" id="OGG45855.1"/>
    </source>
</evidence>
<sequence length="272" mass="30839">MDGIFVFDADWKEVYQKPDTFVKLKWSASGPQEGVGTDSLRRNHLISYSAIYTKSGPHHVAVEVLDQGVGSIGTFRDQRTFSFSDTALSVSDLLLASEIESQKPSPEDRKDLKIIPNPLRTFRRSEPVSVYFEVYNLKPDRDGRTEYDVSYRIGRPEKKEIDPALFAALDLPEAQARVEIEGVQEEGGPVDYRVRYVLPDRNRISSQIIGRADKETEIAVTARYTGERRDDFAYLQVDVGQMPRGVYKLTVAVKDVRSGRTAERDALFRVIE</sequence>
<protein>
    <recommendedName>
        <fullName evidence="3">GWxTD domain-containing protein</fullName>
    </recommendedName>
</protein>
<dbReference type="EMBL" id="MFKF01000362">
    <property type="protein sequence ID" value="OGG45855.1"/>
    <property type="molecule type" value="Genomic_DNA"/>
</dbReference>
<proteinExistence type="predicted"/>
<comment type="caution">
    <text evidence="1">The sequence shown here is derived from an EMBL/GenBank/DDBJ whole genome shotgun (WGS) entry which is preliminary data.</text>
</comment>
<gene>
    <name evidence="1" type="ORF">A3F84_01785</name>
</gene>